<keyword evidence="3" id="KW-1185">Reference proteome</keyword>
<evidence type="ECO:0000256" key="1">
    <source>
        <dbReference type="ARBA" id="ARBA00010139"/>
    </source>
</evidence>
<dbReference type="OrthoDB" id="74360at2759"/>
<keyword evidence="2 4" id="KW-0503">Monooxygenase</keyword>
<dbReference type="Pfam" id="PF13450">
    <property type="entry name" value="NAD_binding_8"/>
    <property type="match status" value="1"/>
</dbReference>
<evidence type="ECO:0000313" key="2">
    <source>
        <dbReference type="EMBL" id="KAF2802369.1"/>
    </source>
</evidence>
<dbReference type="PANTHER" id="PTHR42877:SF12">
    <property type="entry name" value="MONOOXYGENASE"/>
    <property type="match status" value="1"/>
</dbReference>
<dbReference type="RefSeq" id="XP_033569333.1">
    <property type="nucleotide sequence ID" value="XM_033727011.1"/>
</dbReference>
<sequence>MTANDKTIQGPKNEAPVANAYELSKQYFDTPRKLKIITAGAGCSGLDLAHAVETGRLKNIDLKIYEKNAGLGGTWYENRYPGCACDIPSHNYLFTWAPNPNWSSFYVSAPEILEYMEDVADKFHLRRYITTRRKVIGARWVQEKQKWEVVSRRTDGRRNVVSAQGVTAGEIGEDIIEECDIFINASGFFNAWRWPKVAKREEYEGVLVHSADYNPAVNLRGKRVAVIGNGSSGIQATAAAQKVASHLSVFVRNPTYITSNMGSRFIPPGQKQLYFDEEQKKKWIEDPQSYLHYRKEVEKELNIRFPMFIRDTPQQALAKDFTIKDMKAKLAAKPELQNLLVPDFSVGCRRPTPGTGYLEALCADNCEVIWGELDSFTKTGIKSADGKERDFDVIIAATGFDMSFIPRWPIIGANGTDLQKEWTKNPACYMSTIAEDMPNYFVYLGPGSPVGHGSLITSIERITLYVSDIIRKLQRENYTSFKLKPGKALSYQAQMLTWLDKTVWGDSCQSSFKNGTVDGALHAFHPGSRLHYFELLNRHRYEDFEWTSGCPEPELDFAWFNNGFLEHELEPDAEGDPT</sequence>
<reference evidence="4" key="2">
    <citation type="submission" date="2020-04" db="EMBL/GenBank/DDBJ databases">
        <authorList>
            <consortium name="NCBI Genome Project"/>
        </authorList>
    </citation>
    <scope>NUCLEOTIDE SEQUENCE</scope>
    <source>
        <strain evidence="4">CBS 304.34</strain>
    </source>
</reference>
<gene>
    <name evidence="2 4" type="ORF">BDZ99DRAFT_551119</name>
</gene>
<comment type="similarity">
    <text evidence="1">Belongs to the FAD-binding monooxygenase family.</text>
</comment>
<proteinExistence type="inferred from homology"/>
<dbReference type="EMBL" id="MU003723">
    <property type="protein sequence ID" value="KAF2802369.1"/>
    <property type="molecule type" value="Genomic_DNA"/>
</dbReference>
<reference evidence="2 4" key="1">
    <citation type="journal article" date="2020" name="Stud. Mycol.">
        <title>101 Dothideomycetes genomes: a test case for predicting lifestyles and emergence of pathogens.</title>
        <authorList>
            <person name="Haridas S."/>
            <person name="Albert R."/>
            <person name="Binder M."/>
            <person name="Bloem J."/>
            <person name="Labutti K."/>
            <person name="Salamov A."/>
            <person name="Andreopoulos B."/>
            <person name="Baker S."/>
            <person name="Barry K."/>
            <person name="Bills G."/>
            <person name="Bluhm B."/>
            <person name="Cannon C."/>
            <person name="Castanera R."/>
            <person name="Culley D."/>
            <person name="Daum C."/>
            <person name="Ezra D."/>
            <person name="Gonzalez J."/>
            <person name="Henrissat B."/>
            <person name="Kuo A."/>
            <person name="Liang C."/>
            <person name="Lipzen A."/>
            <person name="Lutzoni F."/>
            <person name="Magnuson J."/>
            <person name="Mondo S."/>
            <person name="Nolan M."/>
            <person name="Ohm R."/>
            <person name="Pangilinan J."/>
            <person name="Park H.-J."/>
            <person name="Ramirez L."/>
            <person name="Alfaro M."/>
            <person name="Sun H."/>
            <person name="Tritt A."/>
            <person name="Yoshinaga Y."/>
            <person name="Zwiers L.-H."/>
            <person name="Turgeon B."/>
            <person name="Goodwin S."/>
            <person name="Spatafora J."/>
            <person name="Crous P."/>
            <person name="Grigoriev I."/>
        </authorList>
    </citation>
    <scope>NUCLEOTIDE SEQUENCE</scope>
    <source>
        <strain evidence="2 4">CBS 304.34</strain>
    </source>
</reference>
<dbReference type="AlphaFoldDB" id="A0A6A6Y151"/>
<reference evidence="4" key="3">
    <citation type="submission" date="2025-04" db="UniProtKB">
        <authorList>
            <consortium name="RefSeq"/>
        </authorList>
    </citation>
    <scope>IDENTIFICATION</scope>
    <source>
        <strain evidence="4">CBS 304.34</strain>
    </source>
</reference>
<dbReference type="GO" id="GO:0004497">
    <property type="term" value="F:monooxygenase activity"/>
    <property type="evidence" value="ECO:0007669"/>
    <property type="project" value="UniProtKB-KW"/>
</dbReference>
<evidence type="ECO:0000313" key="3">
    <source>
        <dbReference type="Proteomes" id="UP000504636"/>
    </source>
</evidence>
<dbReference type="PANTHER" id="PTHR42877">
    <property type="entry name" value="L-ORNITHINE N(5)-MONOOXYGENASE-RELATED"/>
    <property type="match status" value="1"/>
</dbReference>
<dbReference type="InterPro" id="IPR036188">
    <property type="entry name" value="FAD/NAD-bd_sf"/>
</dbReference>
<dbReference type="InterPro" id="IPR051209">
    <property type="entry name" value="FAD-bind_Monooxygenase_sf"/>
</dbReference>
<dbReference type="Proteomes" id="UP000504636">
    <property type="component" value="Unplaced"/>
</dbReference>
<organism evidence="2">
    <name type="scientific">Mytilinidion resinicola</name>
    <dbReference type="NCBI Taxonomy" id="574789"/>
    <lineage>
        <taxon>Eukaryota</taxon>
        <taxon>Fungi</taxon>
        <taxon>Dikarya</taxon>
        <taxon>Ascomycota</taxon>
        <taxon>Pezizomycotina</taxon>
        <taxon>Dothideomycetes</taxon>
        <taxon>Pleosporomycetidae</taxon>
        <taxon>Mytilinidiales</taxon>
        <taxon>Mytilinidiaceae</taxon>
        <taxon>Mytilinidion</taxon>
    </lineage>
</organism>
<keyword evidence="2 4" id="KW-0560">Oxidoreductase</keyword>
<dbReference type="GeneID" id="54467904"/>
<evidence type="ECO:0000313" key="4">
    <source>
        <dbReference type="RefSeq" id="XP_033569333.1"/>
    </source>
</evidence>
<dbReference type="Gene3D" id="3.50.50.60">
    <property type="entry name" value="FAD/NAD(P)-binding domain"/>
    <property type="match status" value="2"/>
</dbReference>
<name>A0A6A6Y151_9PEZI</name>
<dbReference type="SUPFAM" id="SSF51905">
    <property type="entry name" value="FAD/NAD(P)-binding domain"/>
    <property type="match status" value="2"/>
</dbReference>
<protein>
    <submittedName>
        <fullName evidence="2 4">Steroid monooxygenase</fullName>
    </submittedName>
</protein>
<accession>A0A6A6Y151</accession>